<protein>
    <recommendedName>
        <fullName evidence="3">DUF7997 domain-containing protein</fullName>
    </recommendedName>
</protein>
<evidence type="ECO:0000313" key="4">
    <source>
        <dbReference type="EMBL" id="SHG91195.1"/>
    </source>
</evidence>
<dbReference type="GO" id="GO:0004553">
    <property type="term" value="F:hydrolase activity, hydrolyzing O-glycosyl compounds"/>
    <property type="evidence" value="ECO:0007669"/>
    <property type="project" value="TreeGrafter"/>
</dbReference>
<feature type="region of interest" description="Disordered" evidence="2">
    <location>
        <begin position="1"/>
        <end position="27"/>
    </location>
</feature>
<evidence type="ECO:0000256" key="2">
    <source>
        <dbReference type="SAM" id="MobiDB-lite"/>
    </source>
</evidence>
<dbReference type="OrthoDB" id="18576at2157"/>
<dbReference type="PANTHER" id="PTHR31616:SF0">
    <property type="entry name" value="GLUCAN 1,4-ALPHA-GLUCOSIDASE"/>
    <property type="match status" value="1"/>
</dbReference>
<feature type="compositionally biased region" description="Basic and acidic residues" evidence="2">
    <location>
        <begin position="212"/>
        <end position="227"/>
    </location>
</feature>
<evidence type="ECO:0000313" key="5">
    <source>
        <dbReference type="Proteomes" id="UP000184357"/>
    </source>
</evidence>
<dbReference type="InterPro" id="IPR058310">
    <property type="entry name" value="DUF7997"/>
</dbReference>
<accession>A0A1M5NP25</accession>
<evidence type="ECO:0000256" key="1">
    <source>
        <dbReference type="ARBA" id="ARBA00006188"/>
    </source>
</evidence>
<dbReference type="EMBL" id="FQWV01000003">
    <property type="protein sequence ID" value="SHG91195.1"/>
    <property type="molecule type" value="Genomic_DNA"/>
</dbReference>
<feature type="compositionally biased region" description="Basic and acidic residues" evidence="2">
    <location>
        <begin position="1"/>
        <end position="26"/>
    </location>
</feature>
<feature type="region of interest" description="Disordered" evidence="2">
    <location>
        <begin position="203"/>
        <end position="227"/>
    </location>
</feature>
<organism evidence="4 5">
    <name type="scientific">Halobaculum gomorrense</name>
    <dbReference type="NCBI Taxonomy" id="43928"/>
    <lineage>
        <taxon>Archaea</taxon>
        <taxon>Methanobacteriati</taxon>
        <taxon>Methanobacteriota</taxon>
        <taxon>Stenosarchaea group</taxon>
        <taxon>Halobacteria</taxon>
        <taxon>Halobacteriales</taxon>
        <taxon>Haloferacaceae</taxon>
        <taxon>Halobaculum</taxon>
    </lineage>
</organism>
<sequence length="713" mass="75719">MRLRDALDDHKRNRDHPTRFPGERRTTAGLFSGAGGRLLHVGPDGTLRDFGYPLSGYSGLAESRFALRLDDPPADLDWDDDAVSAADGGTAVVDLGDGEQSYHDSTALVETVYETPVGRLRRFDLAVDSDTGAAHVTRVAFAEPDRGAALGASLLAGCTFAPDGRDARLGQLRHANAVEVFHDRERDFLAAADLDVLGGGLPADPDAVLSPEPHERDAGPLGDRREEDHLGGSVVAAVGFDADAGAGAATVATLLSDREETDREAALGALDDLLAAATGAPALRSLAADGDAAVSVPADVPQADAAVDDLRVLSLLSAPTGMRIAGPDFDPHYVHSGGYGYTWFRDDAEIAGFLLRSDEAFDLGLSAWHRRSARAYIDTQLPDGTWPHRVWPRSGALAPGWANARMEAGDDMEYQADQTASVVAFLARLFDRLPDDDSLADEVAAAIDAGLDGMIASLSDDGRPVACQNAWEDAGGRFAHTAARFLDAFAAVGAVGADRFERAVEATDHAAMLYDALDDLWVPERDAFAVGERDDGTLDARHDSATFALADAHRAYAAIGEVDDARLDRLASHVDTTIEALYHDPDDSEVTGLVRYEGDGWRQRGQGHEKIWTVSTAWGANAAGEVAALLANADDARSEAFARRSRELLDLVGPEGPLTVPGGYLPEQFFDDGSPDSATPLGWPHAIRLATTALLDDLDAPVDRDETPVPADD</sequence>
<dbReference type="Gene3D" id="1.50.10.10">
    <property type="match status" value="1"/>
</dbReference>
<dbReference type="GO" id="GO:0005975">
    <property type="term" value="P:carbohydrate metabolic process"/>
    <property type="evidence" value="ECO:0007669"/>
    <property type="project" value="InterPro"/>
</dbReference>
<feature type="domain" description="DUF7997" evidence="3">
    <location>
        <begin position="1"/>
        <end position="265"/>
    </location>
</feature>
<comment type="similarity">
    <text evidence="1">Belongs to the glycosyl hydrolase 15 family.</text>
</comment>
<dbReference type="PANTHER" id="PTHR31616">
    <property type="entry name" value="TREHALASE"/>
    <property type="match status" value="1"/>
</dbReference>
<dbReference type="Proteomes" id="UP000184357">
    <property type="component" value="Unassembled WGS sequence"/>
</dbReference>
<dbReference type="RefSeq" id="WP_073307723.1">
    <property type="nucleotide sequence ID" value="NZ_FQWV01000003.1"/>
</dbReference>
<dbReference type="AlphaFoldDB" id="A0A1M5NP25"/>
<keyword evidence="5" id="KW-1185">Reference proteome</keyword>
<dbReference type="Pfam" id="PF25978">
    <property type="entry name" value="DUF7997"/>
    <property type="match status" value="1"/>
</dbReference>
<dbReference type="STRING" id="43928.SAMN05443636_1296"/>
<gene>
    <name evidence="4" type="ORF">SAMN05443636_1296</name>
</gene>
<evidence type="ECO:0000259" key="3">
    <source>
        <dbReference type="Pfam" id="PF25978"/>
    </source>
</evidence>
<dbReference type="InterPro" id="IPR008928">
    <property type="entry name" value="6-hairpin_glycosidase_sf"/>
</dbReference>
<name>A0A1M5NP25_9EURY</name>
<dbReference type="SUPFAM" id="SSF48208">
    <property type="entry name" value="Six-hairpin glycosidases"/>
    <property type="match status" value="1"/>
</dbReference>
<reference evidence="4 5" key="1">
    <citation type="submission" date="2016-11" db="EMBL/GenBank/DDBJ databases">
        <authorList>
            <person name="Jaros S."/>
            <person name="Januszkiewicz K."/>
            <person name="Wedrychowicz H."/>
        </authorList>
    </citation>
    <scope>NUCLEOTIDE SEQUENCE [LARGE SCALE GENOMIC DNA]</scope>
    <source>
        <strain evidence="4 5">DSM 9297</strain>
    </source>
</reference>
<proteinExistence type="inferred from homology"/>
<dbReference type="InterPro" id="IPR012341">
    <property type="entry name" value="6hp_glycosidase-like_sf"/>
</dbReference>